<protein>
    <submittedName>
        <fullName evidence="1">Uncharacterized protein</fullName>
    </submittedName>
</protein>
<accession>A0A840P153</accession>
<dbReference type="RefSeq" id="WP_185048528.1">
    <property type="nucleotide sequence ID" value="NZ_BAABIX010000009.1"/>
</dbReference>
<dbReference type="EMBL" id="JACHGN010000003">
    <property type="protein sequence ID" value="MBB5131663.1"/>
    <property type="molecule type" value="Genomic_DNA"/>
</dbReference>
<reference evidence="1 2" key="1">
    <citation type="submission" date="2020-08" db="EMBL/GenBank/DDBJ databases">
        <title>Genomic Encyclopedia of Type Strains, Phase IV (KMG-IV): sequencing the most valuable type-strain genomes for metagenomic binning, comparative biology and taxonomic classification.</title>
        <authorList>
            <person name="Goeker M."/>
        </authorList>
    </citation>
    <scope>NUCLEOTIDE SEQUENCE [LARGE SCALE GENOMIC DNA]</scope>
    <source>
        <strain evidence="1 2">DSM 45615</strain>
    </source>
</reference>
<organism evidence="1 2">
    <name type="scientific">Thermocatellispora tengchongensis</name>
    <dbReference type="NCBI Taxonomy" id="1073253"/>
    <lineage>
        <taxon>Bacteria</taxon>
        <taxon>Bacillati</taxon>
        <taxon>Actinomycetota</taxon>
        <taxon>Actinomycetes</taxon>
        <taxon>Streptosporangiales</taxon>
        <taxon>Streptosporangiaceae</taxon>
        <taxon>Thermocatellispora</taxon>
    </lineage>
</organism>
<keyword evidence="2" id="KW-1185">Reference proteome</keyword>
<comment type="caution">
    <text evidence="1">The sequence shown here is derived from an EMBL/GenBank/DDBJ whole genome shotgun (WGS) entry which is preliminary data.</text>
</comment>
<evidence type="ECO:0000313" key="1">
    <source>
        <dbReference type="EMBL" id="MBB5131663.1"/>
    </source>
</evidence>
<evidence type="ECO:0000313" key="2">
    <source>
        <dbReference type="Proteomes" id="UP000578449"/>
    </source>
</evidence>
<proteinExistence type="predicted"/>
<dbReference type="Proteomes" id="UP000578449">
    <property type="component" value="Unassembled WGS sequence"/>
</dbReference>
<dbReference type="AlphaFoldDB" id="A0A840P153"/>
<name>A0A840P153_9ACTN</name>
<gene>
    <name evidence="1" type="ORF">HNP84_001376</name>
</gene>
<sequence length="122" mass="13300">MPVSATVRERCRALLRPGDNIRYIFPALAVHSPGVAHFLIAVTERSIVVISTRFFNRDQPESVYAVHPRHTRLGPLSLSLGPTIELGGTLFEIDEEYAAVVAAADAEVFAPEILPADPLPDL</sequence>